<reference evidence="3" key="1">
    <citation type="submission" date="2016-06" db="UniProtKB">
        <authorList>
            <consortium name="WormBaseParasite"/>
        </authorList>
    </citation>
    <scope>IDENTIFICATION</scope>
</reference>
<dbReference type="AlphaFoldDB" id="A0A183EWJ8"/>
<evidence type="ECO:0000313" key="2">
    <source>
        <dbReference type="Proteomes" id="UP000271098"/>
    </source>
</evidence>
<keyword evidence="2" id="KW-1185">Reference proteome</keyword>
<dbReference type="WBParaSite" id="GPUH_0002536901-mRNA-1">
    <property type="protein sequence ID" value="GPUH_0002536901-mRNA-1"/>
    <property type="gene ID" value="GPUH_0002536901"/>
</dbReference>
<dbReference type="Proteomes" id="UP000271098">
    <property type="component" value="Unassembled WGS sequence"/>
</dbReference>
<dbReference type="EMBL" id="UYRT01104779">
    <property type="protein sequence ID" value="VDN44080.1"/>
    <property type="molecule type" value="Genomic_DNA"/>
</dbReference>
<organism evidence="3">
    <name type="scientific">Gongylonema pulchrum</name>
    <dbReference type="NCBI Taxonomy" id="637853"/>
    <lineage>
        <taxon>Eukaryota</taxon>
        <taxon>Metazoa</taxon>
        <taxon>Ecdysozoa</taxon>
        <taxon>Nematoda</taxon>
        <taxon>Chromadorea</taxon>
        <taxon>Rhabditida</taxon>
        <taxon>Spirurina</taxon>
        <taxon>Spiruromorpha</taxon>
        <taxon>Spiruroidea</taxon>
        <taxon>Gongylonematidae</taxon>
        <taxon>Gongylonema</taxon>
    </lineage>
</organism>
<dbReference type="InterPro" id="IPR036872">
    <property type="entry name" value="CH_dom_sf"/>
</dbReference>
<evidence type="ECO:0000313" key="3">
    <source>
        <dbReference type="WBParaSite" id="GPUH_0002536901-mRNA-1"/>
    </source>
</evidence>
<dbReference type="Gene3D" id="1.10.418.10">
    <property type="entry name" value="Calponin-like domain"/>
    <property type="match status" value="1"/>
</dbReference>
<evidence type="ECO:0000313" key="1">
    <source>
        <dbReference type="EMBL" id="VDN44080.1"/>
    </source>
</evidence>
<reference evidence="1 2" key="2">
    <citation type="submission" date="2018-11" db="EMBL/GenBank/DDBJ databases">
        <authorList>
            <consortium name="Pathogen Informatics"/>
        </authorList>
    </citation>
    <scope>NUCLEOTIDE SEQUENCE [LARGE SCALE GENOMIC DNA]</scope>
</reference>
<gene>
    <name evidence="1" type="ORF">GPUH_LOCUS25341</name>
</gene>
<proteinExistence type="predicted"/>
<accession>A0A183EWJ8</accession>
<protein>
    <submittedName>
        <fullName evidence="1 3">Uncharacterized protein</fullName>
    </submittedName>
</protein>
<sequence>MAMDTAYCKLTEVLFPGKLPLKKVKLVSSRENDWIVFNWIIL</sequence>
<name>A0A183EWJ8_9BILA</name>